<gene>
    <name evidence="1" type="ORF">DB31_7889</name>
</gene>
<dbReference type="PANTHER" id="PTHR34613">
    <property type="entry name" value="SLL0800 PROTEIN"/>
    <property type="match status" value="1"/>
</dbReference>
<accession>A0A085WLT9</accession>
<protein>
    <recommendedName>
        <fullName evidence="3">Transposase (putative) YhgA-like domain-containing protein</fullName>
    </recommendedName>
</protein>
<name>A0A085WLT9_9BACT</name>
<proteinExistence type="predicted"/>
<dbReference type="AlphaFoldDB" id="A0A085WLT9"/>
<dbReference type="PANTHER" id="PTHR34613:SF1">
    <property type="entry name" value="SLL6017 PROTEIN"/>
    <property type="match status" value="1"/>
</dbReference>
<comment type="caution">
    <text evidence="1">The sequence shown here is derived from an EMBL/GenBank/DDBJ whole genome shotgun (WGS) entry which is preliminary data.</text>
</comment>
<evidence type="ECO:0008006" key="3">
    <source>
        <dbReference type="Google" id="ProtNLM"/>
    </source>
</evidence>
<sequence>MASMQHEGLLLLFRNRPTLAPELLRDALGLKLPAWTEARVESAELTEVVPTEYRADLVVLLLEGKPIFAIVVEVQLSRDEDKRKTWPLYLTSLRSRVGCPTALLVVAPDASVARWCAQPIELGHPGFTLHPLVAGPGAIPVVTNEQEACQDPELAVLSAMAHGREEVGMAVAQTVMNALGDLDTERVRLYVDLAMSSLSEAARGALEALMQSGKYEYQSEFARKYVAQGREEGLREGLQQGRYEGERAALLEVLNARGLQVDETTLHRIMGCSDLAQLKSWLRKAATAQSTQELFA</sequence>
<evidence type="ECO:0000313" key="1">
    <source>
        <dbReference type="EMBL" id="KFE68652.1"/>
    </source>
</evidence>
<keyword evidence="2" id="KW-1185">Reference proteome</keyword>
<organism evidence="1 2">
    <name type="scientific">Hyalangium minutum</name>
    <dbReference type="NCBI Taxonomy" id="394096"/>
    <lineage>
        <taxon>Bacteria</taxon>
        <taxon>Pseudomonadati</taxon>
        <taxon>Myxococcota</taxon>
        <taxon>Myxococcia</taxon>
        <taxon>Myxococcales</taxon>
        <taxon>Cystobacterineae</taxon>
        <taxon>Archangiaceae</taxon>
        <taxon>Hyalangium</taxon>
    </lineage>
</organism>
<dbReference type="Proteomes" id="UP000028725">
    <property type="component" value="Unassembled WGS sequence"/>
</dbReference>
<dbReference type="RefSeq" id="WP_044189595.1">
    <property type="nucleotide sequence ID" value="NZ_JMCB01000006.1"/>
</dbReference>
<dbReference type="EMBL" id="JMCB01000006">
    <property type="protein sequence ID" value="KFE68652.1"/>
    <property type="molecule type" value="Genomic_DNA"/>
</dbReference>
<dbReference type="STRING" id="394096.DB31_7889"/>
<evidence type="ECO:0000313" key="2">
    <source>
        <dbReference type="Proteomes" id="UP000028725"/>
    </source>
</evidence>
<dbReference type="PATRIC" id="fig|394096.3.peg.3928"/>
<reference evidence="1 2" key="1">
    <citation type="submission" date="2014-04" db="EMBL/GenBank/DDBJ databases">
        <title>Genome assembly of Hyalangium minutum DSM 14724.</title>
        <authorList>
            <person name="Sharma G."/>
            <person name="Subramanian S."/>
        </authorList>
    </citation>
    <scope>NUCLEOTIDE SEQUENCE [LARGE SCALE GENOMIC DNA]</scope>
    <source>
        <strain evidence="1 2">DSM 14724</strain>
    </source>
</reference>
<dbReference type="OrthoDB" id="5523021at2"/>